<proteinExistence type="predicted"/>
<comment type="caution">
    <text evidence="2">The sequence shown here is derived from an EMBL/GenBank/DDBJ whole genome shotgun (WGS) entry which is preliminary data.</text>
</comment>
<reference evidence="2 3" key="1">
    <citation type="submission" date="2019-07" db="EMBL/GenBank/DDBJ databases">
        <title>R&amp;d 2014.</title>
        <authorList>
            <person name="Klenk H.-P."/>
        </authorList>
    </citation>
    <scope>NUCLEOTIDE SEQUENCE [LARGE SCALE GENOMIC DNA]</scope>
    <source>
        <strain evidence="2 3">DSM 43868</strain>
    </source>
</reference>
<name>A0A562I6B3_MICOL</name>
<dbReference type="EMBL" id="VLKE01000001">
    <property type="protein sequence ID" value="TWH66551.1"/>
    <property type="molecule type" value="Genomic_DNA"/>
</dbReference>
<dbReference type="InterPro" id="IPR034660">
    <property type="entry name" value="DinB/YfiT-like"/>
</dbReference>
<feature type="domain" description="Mycothiol-dependent maleylpyruvate isomerase metal-binding" evidence="1">
    <location>
        <begin position="20"/>
        <end position="159"/>
    </location>
</feature>
<dbReference type="Pfam" id="PF11716">
    <property type="entry name" value="MDMPI_N"/>
    <property type="match status" value="1"/>
</dbReference>
<sequence>MAAATITERQWRAARDALAGATDRFIRLVEAVDRPETMVTAHWSVADTLVHVVSVAWLYAVKLDPAHQPLPIPGLGTRLATVTVDTIADLNDVVLAHLTEREPGPLLARLRADVDTILAATTDSRPGEQLDWFGGARAPLAGLFAHLVNELLVHGWDIAPAARSPWEIPAREAVLFFELFLVGLIRAGYGRLLDSDEPPRERPITVEFRSAYCADVTLTLHRGRVRVAAPGARPDVRVRFDPAALNLMMFGRVGRARTVLRGRVVAWGRRPWLLPPFLRVLRTPS</sequence>
<keyword evidence="3" id="KW-1185">Reference proteome</keyword>
<dbReference type="Gene3D" id="1.20.120.450">
    <property type="entry name" value="dinb family like domain"/>
    <property type="match status" value="1"/>
</dbReference>
<dbReference type="AlphaFoldDB" id="A0A562I6B3"/>
<organism evidence="2 3">
    <name type="scientific">Micromonospora olivasterospora</name>
    <dbReference type="NCBI Taxonomy" id="1880"/>
    <lineage>
        <taxon>Bacteria</taxon>
        <taxon>Bacillati</taxon>
        <taxon>Actinomycetota</taxon>
        <taxon>Actinomycetes</taxon>
        <taxon>Micromonosporales</taxon>
        <taxon>Micromonosporaceae</taxon>
        <taxon>Micromonospora</taxon>
    </lineage>
</organism>
<dbReference type="InterPro" id="IPR024344">
    <property type="entry name" value="MDMPI_metal-binding"/>
</dbReference>
<accession>A0A562I6B3</accession>
<evidence type="ECO:0000313" key="3">
    <source>
        <dbReference type="Proteomes" id="UP000319825"/>
    </source>
</evidence>
<gene>
    <name evidence="2" type="ORF">JD77_01505</name>
</gene>
<dbReference type="Proteomes" id="UP000319825">
    <property type="component" value="Unassembled WGS sequence"/>
</dbReference>
<dbReference type="GO" id="GO:0046872">
    <property type="term" value="F:metal ion binding"/>
    <property type="evidence" value="ECO:0007669"/>
    <property type="project" value="InterPro"/>
</dbReference>
<dbReference type="SUPFAM" id="SSF109854">
    <property type="entry name" value="DinB/YfiT-like putative metalloenzymes"/>
    <property type="match status" value="1"/>
</dbReference>
<evidence type="ECO:0000313" key="2">
    <source>
        <dbReference type="EMBL" id="TWH66551.1"/>
    </source>
</evidence>
<evidence type="ECO:0000259" key="1">
    <source>
        <dbReference type="Pfam" id="PF11716"/>
    </source>
</evidence>
<dbReference type="RefSeq" id="WP_145773625.1">
    <property type="nucleotide sequence ID" value="NZ_BAAATQ010000100.1"/>
</dbReference>
<dbReference type="OrthoDB" id="3669840at2"/>
<protein>
    <recommendedName>
        <fullName evidence="1">Mycothiol-dependent maleylpyruvate isomerase metal-binding domain-containing protein</fullName>
    </recommendedName>
</protein>